<proteinExistence type="predicted"/>
<protein>
    <submittedName>
        <fullName evidence="1">Uncharacterized protein</fullName>
    </submittedName>
</protein>
<accession>A0AAU7JK50</accession>
<dbReference type="RefSeq" id="WP_406857416.1">
    <property type="nucleotide sequence ID" value="NZ_CP157484.1"/>
</dbReference>
<dbReference type="EMBL" id="CP157484">
    <property type="protein sequence ID" value="XBO40557.1"/>
    <property type="molecule type" value="Genomic_DNA"/>
</dbReference>
<gene>
    <name evidence="1" type="ORF">ABEG18_07275</name>
</gene>
<dbReference type="AlphaFoldDB" id="A0AAU7JK50"/>
<name>A0AAU7JK50_9HYPH</name>
<reference evidence="1" key="1">
    <citation type="submission" date="2024-05" db="EMBL/GenBank/DDBJ databases">
        <authorList>
            <person name="Kim S."/>
            <person name="Heo J."/>
            <person name="Choi H."/>
            <person name="Choi Y."/>
            <person name="Kwon S.-W."/>
            <person name="Kim Y."/>
        </authorList>
    </citation>
    <scope>NUCLEOTIDE SEQUENCE</scope>
    <source>
        <strain evidence="1">KACC 23698</strain>
    </source>
</reference>
<organism evidence="1">
    <name type="scientific">Alsobacter sp. KACC 23698</name>
    <dbReference type="NCBI Taxonomy" id="3149229"/>
    <lineage>
        <taxon>Bacteria</taxon>
        <taxon>Pseudomonadati</taxon>
        <taxon>Pseudomonadota</taxon>
        <taxon>Alphaproteobacteria</taxon>
        <taxon>Hyphomicrobiales</taxon>
        <taxon>Alsobacteraceae</taxon>
        <taxon>Alsobacter</taxon>
    </lineage>
</organism>
<sequence length="78" mass="8091">MLGATIMFALTICVVSAGAVRYLASSVQTSGVQVAQARVPSVKQSIEQIRSVLDPVSTGSVQRNASAIVLDPCTGTRK</sequence>
<evidence type="ECO:0000313" key="1">
    <source>
        <dbReference type="EMBL" id="XBO40557.1"/>
    </source>
</evidence>